<reference evidence="11" key="1">
    <citation type="submission" date="2022-12" db="EMBL/GenBank/DDBJ databases">
        <title>Chromosome-level genome assembly of the bean flower thrips Megalurothrips usitatus.</title>
        <authorList>
            <person name="Ma L."/>
            <person name="Liu Q."/>
            <person name="Li H."/>
            <person name="Cai W."/>
        </authorList>
    </citation>
    <scope>NUCLEOTIDE SEQUENCE</scope>
    <source>
        <strain evidence="11">Cailab_2022a</strain>
    </source>
</reference>
<keyword evidence="3" id="KW-0809">Transit peptide</keyword>
<evidence type="ECO:0000256" key="1">
    <source>
        <dbReference type="ARBA" id="ARBA00004173"/>
    </source>
</evidence>
<evidence type="ECO:0000256" key="2">
    <source>
        <dbReference type="ARBA" id="ARBA00008560"/>
    </source>
</evidence>
<sequence>MSASIMLCRISGALAKFENSVGLLVSRLFPPGGPDFALAGLELPANNTSTSWLPSAKEILEDCFLRAVPRNRRSLEKRHKRRFGHLDHVWKMLWLKKNLQSCMQCGNFHEPGILCPHCYHKVIEETKQISENIQKVLKLDPVDKDVIVLYENEEAPEFHEGKRIVEMQKPRPPWFSKNLMESSTQEPNDTAKELKPKDLA</sequence>
<keyword evidence="12" id="KW-1185">Reference proteome</keyword>
<evidence type="ECO:0000256" key="6">
    <source>
        <dbReference type="ARBA" id="ARBA00023274"/>
    </source>
</evidence>
<evidence type="ECO:0000313" key="12">
    <source>
        <dbReference type="Proteomes" id="UP001075354"/>
    </source>
</evidence>
<dbReference type="EMBL" id="JAPTSV010000005">
    <property type="protein sequence ID" value="KAJ1527714.1"/>
    <property type="molecule type" value="Genomic_DNA"/>
</dbReference>
<evidence type="ECO:0000256" key="8">
    <source>
        <dbReference type="ARBA" id="ARBA00042577"/>
    </source>
</evidence>
<protein>
    <recommendedName>
        <fullName evidence="7">Large ribosomal subunit protein bL32m</fullName>
    </recommendedName>
    <alternativeName>
        <fullName evidence="8">39S ribosomal protein L32, mitochondrial</fullName>
    </alternativeName>
</protein>
<evidence type="ECO:0000256" key="9">
    <source>
        <dbReference type="ARBA" id="ARBA00045766"/>
    </source>
</evidence>
<gene>
    <name evidence="11" type="ORF">ONE63_007673</name>
</gene>
<keyword evidence="4" id="KW-0689">Ribosomal protein</keyword>
<dbReference type="Proteomes" id="UP001075354">
    <property type="component" value="Chromosome 5"/>
</dbReference>
<dbReference type="GO" id="GO:0005762">
    <property type="term" value="C:mitochondrial large ribosomal subunit"/>
    <property type="evidence" value="ECO:0007669"/>
    <property type="project" value="TreeGrafter"/>
</dbReference>
<proteinExistence type="inferred from homology"/>
<dbReference type="InterPro" id="IPR051991">
    <property type="entry name" value="Mitoribosomal_protein_bL32"/>
</dbReference>
<dbReference type="PANTHER" id="PTHR21026:SF2">
    <property type="entry name" value="LARGE RIBOSOMAL SUBUNIT PROTEIN BL32M"/>
    <property type="match status" value="1"/>
</dbReference>
<dbReference type="GO" id="GO:0003735">
    <property type="term" value="F:structural constituent of ribosome"/>
    <property type="evidence" value="ECO:0007669"/>
    <property type="project" value="InterPro"/>
</dbReference>
<evidence type="ECO:0000256" key="4">
    <source>
        <dbReference type="ARBA" id="ARBA00022980"/>
    </source>
</evidence>
<dbReference type="PANTHER" id="PTHR21026">
    <property type="entry name" value="39S RIBOSOMAL PROTEIN L32, MITOCHONDRIAL"/>
    <property type="match status" value="1"/>
</dbReference>
<dbReference type="Pfam" id="PF01783">
    <property type="entry name" value="Ribosomal_L32p"/>
    <property type="match status" value="1"/>
</dbReference>
<feature type="compositionally biased region" description="Basic and acidic residues" evidence="10">
    <location>
        <begin position="189"/>
        <end position="200"/>
    </location>
</feature>
<feature type="region of interest" description="Disordered" evidence="10">
    <location>
        <begin position="174"/>
        <end position="200"/>
    </location>
</feature>
<comment type="similarity">
    <text evidence="2">Belongs to the bacterial ribosomal protein bL32 family.</text>
</comment>
<comment type="caution">
    <text evidence="11">The sequence shown here is derived from an EMBL/GenBank/DDBJ whole genome shotgun (WGS) entry which is preliminary data.</text>
</comment>
<keyword evidence="5" id="KW-0496">Mitochondrion</keyword>
<accession>A0AAV7XPG5</accession>
<feature type="compositionally biased region" description="Polar residues" evidence="10">
    <location>
        <begin position="179"/>
        <end position="188"/>
    </location>
</feature>
<dbReference type="AlphaFoldDB" id="A0AAV7XPG5"/>
<evidence type="ECO:0000256" key="7">
    <source>
        <dbReference type="ARBA" id="ARBA00039935"/>
    </source>
</evidence>
<name>A0AAV7XPG5_9NEOP</name>
<dbReference type="GO" id="GO:0006412">
    <property type="term" value="P:translation"/>
    <property type="evidence" value="ECO:0007669"/>
    <property type="project" value="InterPro"/>
</dbReference>
<evidence type="ECO:0000313" key="11">
    <source>
        <dbReference type="EMBL" id="KAJ1527714.1"/>
    </source>
</evidence>
<keyword evidence="6" id="KW-0687">Ribonucleoprotein</keyword>
<evidence type="ECO:0000256" key="3">
    <source>
        <dbReference type="ARBA" id="ARBA00022946"/>
    </source>
</evidence>
<evidence type="ECO:0000256" key="5">
    <source>
        <dbReference type="ARBA" id="ARBA00023128"/>
    </source>
</evidence>
<evidence type="ECO:0000256" key="10">
    <source>
        <dbReference type="SAM" id="MobiDB-lite"/>
    </source>
</evidence>
<organism evidence="11 12">
    <name type="scientific">Megalurothrips usitatus</name>
    <name type="common">bean blossom thrips</name>
    <dbReference type="NCBI Taxonomy" id="439358"/>
    <lineage>
        <taxon>Eukaryota</taxon>
        <taxon>Metazoa</taxon>
        <taxon>Ecdysozoa</taxon>
        <taxon>Arthropoda</taxon>
        <taxon>Hexapoda</taxon>
        <taxon>Insecta</taxon>
        <taxon>Pterygota</taxon>
        <taxon>Neoptera</taxon>
        <taxon>Paraneoptera</taxon>
        <taxon>Thysanoptera</taxon>
        <taxon>Terebrantia</taxon>
        <taxon>Thripoidea</taxon>
        <taxon>Thripidae</taxon>
        <taxon>Megalurothrips</taxon>
    </lineage>
</organism>
<dbReference type="SUPFAM" id="SSF57829">
    <property type="entry name" value="Zn-binding ribosomal proteins"/>
    <property type="match status" value="1"/>
</dbReference>
<dbReference type="InterPro" id="IPR002677">
    <property type="entry name" value="Ribosomal_bL32"/>
</dbReference>
<dbReference type="InterPro" id="IPR011332">
    <property type="entry name" value="Ribosomal_zn-bd"/>
</dbReference>
<comment type="function">
    <text evidence="9">Component of the mitochondrial large ribosomal subunit (mt-LSU). The mitochondrial ribosome (mitoribosome) is a large ribonucleoprotein complex responsible for the synthesis of proteins inside mitochondria.</text>
</comment>
<comment type="subcellular location">
    <subcellularLocation>
        <location evidence="1">Mitochondrion</location>
    </subcellularLocation>
</comment>